<keyword evidence="6" id="KW-0560">Oxidoreductase</keyword>
<accession>A0A2Z6SLX4</accession>
<feature type="chain" id="PRO_5016345375" description="Cytochrome P450" evidence="7">
    <location>
        <begin position="27"/>
        <end position="497"/>
    </location>
</feature>
<dbReference type="PROSITE" id="PS00086">
    <property type="entry name" value="CYTOCHROME_P450"/>
    <property type="match status" value="1"/>
</dbReference>
<keyword evidence="5 6" id="KW-0349">Heme</keyword>
<reference evidence="8 9" key="1">
    <citation type="submission" date="2017-11" db="EMBL/GenBank/DDBJ databases">
        <title>The genome of Rhizophagus clarus HR1 reveals common genetic basis of auxotrophy among arbuscular mycorrhizal fungi.</title>
        <authorList>
            <person name="Kobayashi Y."/>
        </authorList>
    </citation>
    <scope>NUCLEOTIDE SEQUENCE [LARGE SCALE GENOMIC DNA]</scope>
    <source>
        <strain evidence="8 9">HR1</strain>
    </source>
</reference>
<name>A0A2Z6SLX4_9GLOM</name>
<evidence type="ECO:0000256" key="1">
    <source>
        <dbReference type="ARBA" id="ARBA00001971"/>
    </source>
</evidence>
<keyword evidence="7" id="KW-0732">Signal</keyword>
<evidence type="ECO:0000256" key="3">
    <source>
        <dbReference type="ARBA" id="ARBA00022723"/>
    </source>
</evidence>
<dbReference type="PANTHER" id="PTHR46206">
    <property type="entry name" value="CYTOCHROME P450"/>
    <property type="match status" value="1"/>
</dbReference>
<dbReference type="Gene3D" id="1.10.630.10">
    <property type="entry name" value="Cytochrome P450"/>
    <property type="match status" value="1"/>
</dbReference>
<dbReference type="PRINTS" id="PR00465">
    <property type="entry name" value="EP450IV"/>
</dbReference>
<dbReference type="InterPro" id="IPR036396">
    <property type="entry name" value="Cyt_P450_sf"/>
</dbReference>
<dbReference type="GO" id="GO:0020037">
    <property type="term" value="F:heme binding"/>
    <property type="evidence" value="ECO:0007669"/>
    <property type="project" value="InterPro"/>
</dbReference>
<keyword evidence="3 5" id="KW-0479">Metal-binding</keyword>
<evidence type="ECO:0008006" key="10">
    <source>
        <dbReference type="Google" id="ProtNLM"/>
    </source>
</evidence>
<protein>
    <recommendedName>
        <fullName evidence="10">Cytochrome P450</fullName>
    </recommendedName>
</protein>
<evidence type="ECO:0000256" key="7">
    <source>
        <dbReference type="SAM" id="SignalP"/>
    </source>
</evidence>
<feature type="binding site" description="axial binding residue" evidence="5">
    <location>
        <position position="444"/>
    </location>
    <ligand>
        <name>heme</name>
        <dbReference type="ChEBI" id="CHEBI:30413"/>
    </ligand>
    <ligandPart>
        <name>Fe</name>
        <dbReference type="ChEBI" id="CHEBI:18248"/>
    </ligandPart>
</feature>
<dbReference type="GO" id="GO:0016705">
    <property type="term" value="F:oxidoreductase activity, acting on paired donors, with incorporation or reduction of molecular oxygen"/>
    <property type="evidence" value="ECO:0007669"/>
    <property type="project" value="InterPro"/>
</dbReference>
<dbReference type="SUPFAM" id="SSF48264">
    <property type="entry name" value="Cytochrome P450"/>
    <property type="match status" value="1"/>
</dbReference>
<evidence type="ECO:0000256" key="4">
    <source>
        <dbReference type="ARBA" id="ARBA00023004"/>
    </source>
</evidence>
<dbReference type="InterPro" id="IPR017972">
    <property type="entry name" value="Cyt_P450_CS"/>
</dbReference>
<proteinExistence type="inferred from homology"/>
<comment type="similarity">
    <text evidence="2 6">Belongs to the cytochrome P450 family.</text>
</comment>
<dbReference type="STRING" id="94130.A0A2Z6SLX4"/>
<dbReference type="AlphaFoldDB" id="A0A2Z6SLX4"/>
<evidence type="ECO:0000256" key="5">
    <source>
        <dbReference type="PIRSR" id="PIRSR602403-1"/>
    </source>
</evidence>
<keyword evidence="6" id="KW-0503">Monooxygenase</keyword>
<dbReference type="Pfam" id="PF00067">
    <property type="entry name" value="p450"/>
    <property type="match status" value="1"/>
</dbReference>
<dbReference type="CDD" id="cd11041">
    <property type="entry name" value="CYP503A1-like"/>
    <property type="match status" value="1"/>
</dbReference>
<evidence type="ECO:0000313" key="8">
    <source>
        <dbReference type="EMBL" id="GBC07799.1"/>
    </source>
</evidence>
<comment type="caution">
    <text evidence="8">The sequence shown here is derived from an EMBL/GenBank/DDBJ whole genome shotgun (WGS) entry which is preliminary data.</text>
</comment>
<evidence type="ECO:0000313" key="9">
    <source>
        <dbReference type="Proteomes" id="UP000247702"/>
    </source>
</evidence>
<organism evidence="8 9">
    <name type="scientific">Rhizophagus clarus</name>
    <dbReference type="NCBI Taxonomy" id="94130"/>
    <lineage>
        <taxon>Eukaryota</taxon>
        <taxon>Fungi</taxon>
        <taxon>Fungi incertae sedis</taxon>
        <taxon>Mucoromycota</taxon>
        <taxon>Glomeromycotina</taxon>
        <taxon>Glomeromycetes</taxon>
        <taxon>Glomerales</taxon>
        <taxon>Glomeraceae</taxon>
        <taxon>Rhizophagus</taxon>
    </lineage>
</organism>
<gene>
    <name evidence="8" type="ORF">RclHR1_00770012</name>
</gene>
<comment type="cofactor">
    <cofactor evidence="1 5">
        <name>heme</name>
        <dbReference type="ChEBI" id="CHEBI:30413"/>
    </cofactor>
</comment>
<keyword evidence="4 5" id="KW-0408">Iron</keyword>
<evidence type="ECO:0000256" key="2">
    <source>
        <dbReference type="ARBA" id="ARBA00010617"/>
    </source>
</evidence>
<sequence>MFEISLVQLSAIFLIILLIIKRPRVAENEPPLVPYTIPIIGHTFSYFFNAKKFIKECREEYGDAFSIYVFGNIMTVLSNEAVSEMFRNHDDFDFIKAIHEDIPLHKFLIYNGGMTEEGNIFNAKTAREQFSGKLDINMPVVQKYLEIGMNKMLGDCSVPKTIYNAWFTINEIIALPVTNILVGEEAAAHDDIVKSFGILAFDMGHLLVIPPIFCFIHQKLHDFVATLPIRFGYNPVRYHRRIAMKRLRPVVEKRLRERKKLGDNYKSYNDLLDFYMDQPNFDYSKPYNFHYHVDNLFIMVFASIHTTSRTAAVALYDMAARPELVEELYEEAVKVDKERNGQLTVADVKKMIKLDSFVKETLRHNDNITALPHYVKPESFTFSSGLTIPKGRKIITYIEDVLMSKENYGEDAEEFKPFRFVDQDSPATKVERSYIIFGGGRHACPGRFFAINETKLFLHKFILRYKVTTQSGKVEDKFRIGPFALPSRKALVFENRV</sequence>
<dbReference type="GO" id="GO:0005506">
    <property type="term" value="F:iron ion binding"/>
    <property type="evidence" value="ECO:0007669"/>
    <property type="project" value="InterPro"/>
</dbReference>
<dbReference type="InterPro" id="IPR002403">
    <property type="entry name" value="Cyt_P450_E_grp-IV"/>
</dbReference>
<dbReference type="EMBL" id="BEXD01004170">
    <property type="protein sequence ID" value="GBC07799.1"/>
    <property type="molecule type" value="Genomic_DNA"/>
</dbReference>
<feature type="signal peptide" evidence="7">
    <location>
        <begin position="1"/>
        <end position="26"/>
    </location>
</feature>
<dbReference type="Proteomes" id="UP000247702">
    <property type="component" value="Unassembled WGS sequence"/>
</dbReference>
<evidence type="ECO:0000256" key="6">
    <source>
        <dbReference type="RuleBase" id="RU000461"/>
    </source>
</evidence>
<dbReference type="GO" id="GO:0004497">
    <property type="term" value="F:monooxygenase activity"/>
    <property type="evidence" value="ECO:0007669"/>
    <property type="project" value="UniProtKB-KW"/>
</dbReference>
<dbReference type="InterPro" id="IPR001128">
    <property type="entry name" value="Cyt_P450"/>
</dbReference>
<keyword evidence="9" id="KW-1185">Reference proteome</keyword>